<gene>
    <name evidence="1" type="ORF">HMPREF0216_01400</name>
</gene>
<dbReference type="RefSeq" id="WP_005212674.1">
    <property type="nucleotide sequence ID" value="NZ_KB291628.1"/>
</dbReference>
<dbReference type="OrthoDB" id="1931306at2"/>
<dbReference type="Proteomes" id="UP000010420">
    <property type="component" value="Unassembled WGS sequence"/>
</dbReference>
<accession>L1QIG6</accession>
<dbReference type="STRING" id="545697.HMPREF0216_01400"/>
<proteinExistence type="predicted"/>
<dbReference type="EMBL" id="AMEZ01000036">
    <property type="protein sequence ID" value="EKY27367.1"/>
    <property type="molecule type" value="Genomic_DNA"/>
</dbReference>
<organism evidence="1 2">
    <name type="scientific">Clostridium celatum DSM 1785</name>
    <dbReference type="NCBI Taxonomy" id="545697"/>
    <lineage>
        <taxon>Bacteria</taxon>
        <taxon>Bacillati</taxon>
        <taxon>Bacillota</taxon>
        <taxon>Clostridia</taxon>
        <taxon>Eubacteriales</taxon>
        <taxon>Clostridiaceae</taxon>
        <taxon>Clostridium</taxon>
    </lineage>
</organism>
<keyword evidence="2" id="KW-1185">Reference proteome</keyword>
<dbReference type="HOGENOM" id="CLU_111044_0_0_9"/>
<sequence>MRGNQFKNITLGIIITASVISIYGCTENKKSNNQNIIEDTNQNINEDDSNKNIITEEDKEINIEKTENKDSNKEYEIFSIYTIDVNTDEKVILKNIELEKKLSVEEKLVELANEVSNDLFNSLPLELIEIKDIEEKSIAVFNFEEVGKNAEKATLFQDYEGDSWFQCFQGSAGGRVTEYTLIETLLQRNYEGEWIDGINFTYKGGSVEFEHTPKLSEIVYR</sequence>
<dbReference type="AlphaFoldDB" id="L1QIG6"/>
<protein>
    <submittedName>
        <fullName evidence="1">Uncharacterized protein</fullName>
    </submittedName>
</protein>
<comment type="caution">
    <text evidence="1">The sequence shown here is derived from an EMBL/GenBank/DDBJ whole genome shotgun (WGS) entry which is preliminary data.</text>
</comment>
<dbReference type="eggNOG" id="ENOG50339B9">
    <property type="taxonomic scope" value="Bacteria"/>
</dbReference>
<name>L1QIG6_9CLOT</name>
<evidence type="ECO:0000313" key="2">
    <source>
        <dbReference type="Proteomes" id="UP000010420"/>
    </source>
</evidence>
<reference evidence="1 2" key="1">
    <citation type="submission" date="2012-05" db="EMBL/GenBank/DDBJ databases">
        <authorList>
            <person name="Weinstock G."/>
            <person name="Sodergren E."/>
            <person name="Lobos E.A."/>
            <person name="Fulton L."/>
            <person name="Fulton R."/>
            <person name="Courtney L."/>
            <person name="Fronick C."/>
            <person name="O'Laughlin M."/>
            <person name="Godfrey J."/>
            <person name="Wilson R.M."/>
            <person name="Miner T."/>
            <person name="Farmer C."/>
            <person name="Delehaunty K."/>
            <person name="Cordes M."/>
            <person name="Minx P."/>
            <person name="Tomlinson C."/>
            <person name="Chen J."/>
            <person name="Wollam A."/>
            <person name="Pepin K.H."/>
            <person name="Bhonagiri V."/>
            <person name="Zhang X."/>
            <person name="Suruliraj S."/>
            <person name="Warren W."/>
            <person name="Mitreva M."/>
            <person name="Mardis E.R."/>
            <person name="Wilson R.K."/>
        </authorList>
    </citation>
    <scope>NUCLEOTIDE SEQUENCE [LARGE SCALE GENOMIC DNA]</scope>
    <source>
        <strain evidence="1 2">DSM 1785</strain>
    </source>
</reference>
<dbReference type="PATRIC" id="fig|545697.3.peg.1379"/>
<dbReference type="PROSITE" id="PS51257">
    <property type="entry name" value="PROKAR_LIPOPROTEIN"/>
    <property type="match status" value="1"/>
</dbReference>
<evidence type="ECO:0000313" key="1">
    <source>
        <dbReference type="EMBL" id="EKY27367.1"/>
    </source>
</evidence>